<dbReference type="InterPro" id="IPR000829">
    <property type="entry name" value="DAGK"/>
</dbReference>
<keyword evidence="17 24" id="KW-0472">Membrane</keyword>
<evidence type="ECO:0000256" key="7">
    <source>
        <dbReference type="ARBA" id="ARBA00022519"/>
    </source>
</evidence>
<evidence type="ECO:0000256" key="12">
    <source>
        <dbReference type="ARBA" id="ARBA00022777"/>
    </source>
</evidence>
<evidence type="ECO:0000256" key="1">
    <source>
        <dbReference type="ARBA" id="ARBA00004429"/>
    </source>
</evidence>
<evidence type="ECO:0000256" key="11">
    <source>
        <dbReference type="ARBA" id="ARBA00022741"/>
    </source>
</evidence>
<evidence type="ECO:0000256" key="2">
    <source>
        <dbReference type="ARBA" id="ARBA00005967"/>
    </source>
</evidence>
<dbReference type="GO" id="GO:0004143">
    <property type="term" value="F:ATP-dependent diacylglycerol kinase activity"/>
    <property type="evidence" value="ECO:0007669"/>
    <property type="project" value="UniProtKB-EC"/>
</dbReference>
<comment type="caution">
    <text evidence="25">The sequence shown here is derived from an EMBL/GenBank/DDBJ whole genome shotgun (WGS) entry which is preliminary data.</text>
</comment>
<evidence type="ECO:0000256" key="23">
    <source>
        <dbReference type="PIRSR" id="PIRSR600829-4"/>
    </source>
</evidence>
<name>A0A9X1A8M4_9HYPH</name>
<evidence type="ECO:0000256" key="17">
    <source>
        <dbReference type="ARBA" id="ARBA00023136"/>
    </source>
</evidence>
<evidence type="ECO:0000256" key="19">
    <source>
        <dbReference type="ARBA" id="ARBA00023264"/>
    </source>
</evidence>
<evidence type="ECO:0000256" key="8">
    <source>
        <dbReference type="ARBA" id="ARBA00022679"/>
    </source>
</evidence>
<evidence type="ECO:0000256" key="15">
    <source>
        <dbReference type="ARBA" id="ARBA00022989"/>
    </source>
</evidence>
<keyword evidence="9 24" id="KW-0812">Transmembrane</keyword>
<feature type="binding site" evidence="22">
    <location>
        <begin position="88"/>
        <end position="89"/>
    </location>
    <ligand>
        <name>ATP</name>
        <dbReference type="ChEBI" id="CHEBI:30616"/>
    </ligand>
</feature>
<comment type="catalytic activity">
    <reaction evidence="24">
        <text>a 1,2-diacyl-sn-glycerol + ATP = a 1,2-diacyl-sn-glycero-3-phosphate + ADP + H(+)</text>
        <dbReference type="Rhea" id="RHEA:10272"/>
        <dbReference type="ChEBI" id="CHEBI:15378"/>
        <dbReference type="ChEBI" id="CHEBI:17815"/>
        <dbReference type="ChEBI" id="CHEBI:30616"/>
        <dbReference type="ChEBI" id="CHEBI:58608"/>
        <dbReference type="ChEBI" id="CHEBI:456216"/>
        <dbReference type="EC" id="2.7.1.107"/>
    </reaction>
</comment>
<comment type="cofactor">
    <cofactor evidence="23">
        <name>Mg(2+)</name>
        <dbReference type="ChEBI" id="CHEBI:18420"/>
    </cofactor>
    <text evidence="23">Mn(2+), Zn(2+), Cd(2+) and Co(2+) support activity to lesser extents.</text>
</comment>
<dbReference type="InterPro" id="IPR033718">
    <property type="entry name" value="DAGK_prok"/>
</dbReference>
<feature type="active site" description="Proton acceptor" evidence="20">
    <location>
        <position position="63"/>
    </location>
</feature>
<feature type="binding site" evidence="23">
    <location>
        <position position="70"/>
    </location>
    <ligand>
        <name>a divalent metal cation</name>
        <dbReference type="ChEBI" id="CHEBI:60240"/>
    </ligand>
</feature>
<evidence type="ECO:0000256" key="24">
    <source>
        <dbReference type="RuleBase" id="RU363065"/>
    </source>
</evidence>
<organism evidence="25 26">
    <name type="scientific">Aminobacter anthyllidis</name>
    <dbReference type="NCBI Taxonomy" id="1035067"/>
    <lineage>
        <taxon>Bacteria</taxon>
        <taxon>Pseudomonadati</taxon>
        <taxon>Pseudomonadota</taxon>
        <taxon>Alphaproteobacteria</taxon>
        <taxon>Hyphomicrobiales</taxon>
        <taxon>Phyllobacteriaceae</taxon>
        <taxon>Aminobacter</taxon>
    </lineage>
</organism>
<evidence type="ECO:0000256" key="6">
    <source>
        <dbReference type="ARBA" id="ARBA00022516"/>
    </source>
</evidence>
<evidence type="ECO:0000256" key="18">
    <source>
        <dbReference type="ARBA" id="ARBA00023209"/>
    </source>
</evidence>
<dbReference type="Pfam" id="PF01219">
    <property type="entry name" value="DAGK_prokar"/>
    <property type="match status" value="1"/>
</dbReference>
<feature type="transmembrane region" description="Helical" evidence="24">
    <location>
        <begin position="23"/>
        <end position="43"/>
    </location>
</feature>
<feature type="transmembrane region" description="Helical" evidence="24">
    <location>
        <begin position="49"/>
        <end position="69"/>
    </location>
</feature>
<dbReference type="AlphaFoldDB" id="A0A9X1A8M4"/>
<feature type="binding site" evidence="21">
    <location>
        <position position="63"/>
    </location>
    <ligand>
        <name>substrate</name>
    </ligand>
</feature>
<evidence type="ECO:0000256" key="14">
    <source>
        <dbReference type="ARBA" id="ARBA00022842"/>
    </source>
</evidence>
<accession>A0A9X1A8M4</accession>
<evidence type="ECO:0000256" key="5">
    <source>
        <dbReference type="ARBA" id="ARBA00022475"/>
    </source>
</evidence>
<keyword evidence="7 24" id="KW-0997">Cell inner membrane</keyword>
<feature type="binding site" evidence="21">
    <location>
        <position position="3"/>
    </location>
    <ligand>
        <name>substrate</name>
    </ligand>
</feature>
<feature type="binding site" evidence="21">
    <location>
        <position position="92"/>
    </location>
    <ligand>
        <name>substrate</name>
    </ligand>
</feature>
<reference evidence="25" key="2">
    <citation type="submission" date="2021-03" db="EMBL/GenBank/DDBJ databases">
        <authorList>
            <person name="Artuso I."/>
            <person name="Turrini P."/>
            <person name="Pirolo M."/>
            <person name="Lugli G.A."/>
            <person name="Ventura M."/>
            <person name="Visca P."/>
        </authorList>
    </citation>
    <scope>NUCLEOTIDE SEQUENCE</scope>
    <source>
        <strain evidence="25">LMG 26462</strain>
    </source>
</reference>
<keyword evidence="13 22" id="KW-0067">ATP-binding</keyword>
<keyword evidence="16 24" id="KW-0443">Lipid metabolism</keyword>
<keyword evidence="5" id="KW-1003">Cell membrane</keyword>
<feature type="transmembrane region" description="Helical" evidence="24">
    <location>
        <begin position="90"/>
        <end position="111"/>
    </location>
</feature>
<dbReference type="PANTHER" id="PTHR34299">
    <property type="entry name" value="DIACYLGLYCEROL KINASE"/>
    <property type="match status" value="1"/>
</dbReference>
<evidence type="ECO:0000313" key="25">
    <source>
        <dbReference type="EMBL" id="MBT1154927.1"/>
    </source>
</evidence>
<dbReference type="EMBL" id="JAFLWW010000001">
    <property type="protein sequence ID" value="MBT1154927.1"/>
    <property type="molecule type" value="Genomic_DNA"/>
</dbReference>
<keyword evidence="26" id="KW-1185">Reference proteome</keyword>
<keyword evidence="15 24" id="KW-1133">Transmembrane helix</keyword>
<evidence type="ECO:0000256" key="3">
    <source>
        <dbReference type="ARBA" id="ARBA00012133"/>
    </source>
</evidence>
<evidence type="ECO:0000256" key="4">
    <source>
        <dbReference type="ARBA" id="ARBA00017575"/>
    </source>
</evidence>
<dbReference type="Gene3D" id="1.10.287.3610">
    <property type="match status" value="1"/>
</dbReference>
<dbReference type="PANTHER" id="PTHR34299:SF1">
    <property type="entry name" value="DIACYLGLYCEROL KINASE"/>
    <property type="match status" value="1"/>
</dbReference>
<keyword evidence="6" id="KW-0444">Lipid biosynthesis</keyword>
<evidence type="ECO:0000313" key="26">
    <source>
        <dbReference type="Proteomes" id="UP001138921"/>
    </source>
</evidence>
<gene>
    <name evidence="25" type="ORF">J1C56_04905</name>
</gene>
<evidence type="ECO:0000256" key="21">
    <source>
        <dbReference type="PIRSR" id="PIRSR600829-2"/>
    </source>
</evidence>
<keyword evidence="12 24" id="KW-0418">Kinase</keyword>
<protein>
    <recommendedName>
        <fullName evidence="4 24">Diacylglycerol kinase</fullName>
        <ecNumber evidence="3 24">2.7.1.107</ecNumber>
    </recommendedName>
</protein>
<proteinExistence type="inferred from homology"/>
<dbReference type="GO" id="GO:0005524">
    <property type="term" value="F:ATP binding"/>
    <property type="evidence" value="ECO:0007669"/>
    <property type="project" value="UniProtKB-KW"/>
</dbReference>
<feature type="binding site" evidence="21">
    <location>
        <begin position="24"/>
        <end position="28"/>
    </location>
    <ligand>
        <name>substrate</name>
    </ligand>
</feature>
<dbReference type="CDD" id="cd14264">
    <property type="entry name" value="DAGK_IM"/>
    <property type="match status" value="1"/>
</dbReference>
<keyword evidence="14 23" id="KW-0460">Magnesium</keyword>
<evidence type="ECO:0000256" key="22">
    <source>
        <dbReference type="PIRSR" id="PIRSR600829-3"/>
    </source>
</evidence>
<dbReference type="GO" id="GO:0006654">
    <property type="term" value="P:phosphatidic acid biosynthetic process"/>
    <property type="evidence" value="ECO:0007669"/>
    <property type="project" value="InterPro"/>
</dbReference>
<keyword evidence="19 24" id="KW-1208">Phospholipid metabolism</keyword>
<dbReference type="Proteomes" id="UP001138921">
    <property type="component" value="Unassembled WGS sequence"/>
</dbReference>
<feature type="binding site" evidence="22">
    <location>
        <position position="22"/>
    </location>
    <ligand>
        <name>ATP</name>
        <dbReference type="ChEBI" id="CHEBI:30616"/>
    </ligand>
</feature>
<dbReference type="InterPro" id="IPR036945">
    <property type="entry name" value="DAGK_sf"/>
</dbReference>
<sequence length="119" mass="13000">MERLVKAFQNSVRAFSRLIRTEAAFQQEVMLLVVALPLGWFVAGTWGGYALLIGSILFLITVEVLNTGIEAACDAVSREFNIDIQLAKDCGSLAVLISIVIVLGIWGFAIVERMLGFPI</sequence>
<feature type="binding site" evidence="22">
    <location>
        <position position="3"/>
    </location>
    <ligand>
        <name>ATP</name>
        <dbReference type="ChEBI" id="CHEBI:30616"/>
    </ligand>
</feature>
<comment type="function">
    <text evidence="24">Catalyzes the ATP-dependent phosphorylation of sn-l,2-diacylglycerol (DAG) to phosphatidic acid. Involved in the recycling of diacylglycerol produced as a by-product during membrane-derived oligosaccharide (MDO) biosynthesis.</text>
</comment>
<comment type="subcellular location">
    <subcellularLocation>
        <location evidence="1 24">Cell inner membrane</location>
        <topology evidence="1 24">Multi-pass membrane protein</topology>
    </subcellularLocation>
</comment>
<dbReference type="RefSeq" id="WP_214386482.1">
    <property type="nucleotide sequence ID" value="NZ_JAFLWW010000001.1"/>
</dbReference>
<reference evidence="25" key="1">
    <citation type="journal article" date="2021" name="Microorganisms">
        <title>Phylogenomic Reconstruction and Metabolic Potential of the Genus Aminobacter.</title>
        <authorList>
            <person name="Artuso I."/>
            <person name="Turrini P."/>
            <person name="Pirolo M."/>
            <person name="Lugli G.A."/>
            <person name="Ventura M."/>
            <person name="Visca P."/>
        </authorList>
    </citation>
    <scope>NUCLEOTIDE SEQUENCE</scope>
    <source>
        <strain evidence="25">LMG 26462</strain>
    </source>
</reference>
<evidence type="ECO:0000256" key="10">
    <source>
        <dbReference type="ARBA" id="ARBA00022723"/>
    </source>
</evidence>
<feature type="binding site" evidence="23">
    <location>
        <position position="22"/>
    </location>
    <ligand>
        <name>a divalent metal cation</name>
        <dbReference type="ChEBI" id="CHEBI:60240"/>
    </ligand>
</feature>
<evidence type="ECO:0000256" key="20">
    <source>
        <dbReference type="PIRSR" id="PIRSR600829-1"/>
    </source>
</evidence>
<comment type="similarity">
    <text evidence="2 24">Belongs to the bacterial diacylglycerol kinase family.</text>
</comment>
<dbReference type="EC" id="2.7.1.107" evidence="3 24"/>
<keyword evidence="11 22" id="KW-0547">Nucleotide-binding</keyword>
<keyword evidence="18" id="KW-0594">Phospholipid biosynthesis</keyword>
<feature type="binding site" evidence="22">
    <location>
        <position position="70"/>
    </location>
    <ligand>
        <name>ATP</name>
        <dbReference type="ChEBI" id="CHEBI:30616"/>
    </ligand>
</feature>
<dbReference type="GO" id="GO:0046872">
    <property type="term" value="F:metal ion binding"/>
    <property type="evidence" value="ECO:0007669"/>
    <property type="project" value="UniProtKB-KW"/>
</dbReference>
<dbReference type="GO" id="GO:0005886">
    <property type="term" value="C:plasma membrane"/>
    <property type="evidence" value="ECO:0007669"/>
    <property type="project" value="UniProtKB-SubCell"/>
</dbReference>
<evidence type="ECO:0000256" key="13">
    <source>
        <dbReference type="ARBA" id="ARBA00022840"/>
    </source>
</evidence>
<keyword evidence="10 23" id="KW-0479">Metal-binding</keyword>
<evidence type="ECO:0000256" key="9">
    <source>
        <dbReference type="ARBA" id="ARBA00022692"/>
    </source>
</evidence>
<evidence type="ECO:0000256" key="16">
    <source>
        <dbReference type="ARBA" id="ARBA00023098"/>
    </source>
</evidence>
<keyword evidence="8 24" id="KW-0808">Transferase</keyword>